<dbReference type="SMART" id="SM00342">
    <property type="entry name" value="HTH_ARAC"/>
    <property type="match status" value="1"/>
</dbReference>
<dbReference type="RefSeq" id="WP_152576227.1">
    <property type="nucleotide sequence ID" value="NZ_JAATJI010000001.1"/>
</dbReference>
<feature type="domain" description="HTH araC/xylS-type" evidence="4">
    <location>
        <begin position="74"/>
        <end position="172"/>
    </location>
</feature>
<keyword evidence="3" id="KW-0804">Transcription</keyword>
<comment type="caution">
    <text evidence="5">The sequence shown here is derived from an EMBL/GenBank/DDBJ whole genome shotgun (WGS) entry which is preliminary data.</text>
</comment>
<dbReference type="Gene3D" id="1.10.10.60">
    <property type="entry name" value="Homeodomain-like"/>
    <property type="match status" value="2"/>
</dbReference>
<dbReference type="PROSITE" id="PS01124">
    <property type="entry name" value="HTH_ARAC_FAMILY_2"/>
    <property type="match status" value="1"/>
</dbReference>
<dbReference type="InterPro" id="IPR050204">
    <property type="entry name" value="AraC_XylS_family_regulators"/>
</dbReference>
<dbReference type="Pfam" id="PF12833">
    <property type="entry name" value="HTH_18"/>
    <property type="match status" value="1"/>
</dbReference>
<evidence type="ECO:0000259" key="4">
    <source>
        <dbReference type="PROSITE" id="PS01124"/>
    </source>
</evidence>
<keyword evidence="2" id="KW-0238">DNA-binding</keyword>
<dbReference type="PANTHER" id="PTHR46796:SF14">
    <property type="entry name" value="TRANSCRIPTIONAL REGULATORY PROTEIN"/>
    <property type="match status" value="1"/>
</dbReference>
<evidence type="ECO:0000256" key="3">
    <source>
        <dbReference type="ARBA" id="ARBA00023163"/>
    </source>
</evidence>
<evidence type="ECO:0000256" key="2">
    <source>
        <dbReference type="ARBA" id="ARBA00023125"/>
    </source>
</evidence>
<gene>
    <name evidence="5" type="ORF">F3168_00560</name>
</gene>
<dbReference type="SUPFAM" id="SSF46689">
    <property type="entry name" value="Homeodomain-like"/>
    <property type="match status" value="2"/>
</dbReference>
<evidence type="ECO:0000313" key="6">
    <source>
        <dbReference type="Proteomes" id="UP000481327"/>
    </source>
</evidence>
<evidence type="ECO:0000313" key="5">
    <source>
        <dbReference type="EMBL" id="MQT15756.1"/>
    </source>
</evidence>
<protein>
    <submittedName>
        <fullName evidence="5">Helix-turn-helix domain-containing protein</fullName>
    </submittedName>
</protein>
<dbReference type="AlphaFoldDB" id="A0A7C9GMW8"/>
<dbReference type="Proteomes" id="UP000481327">
    <property type="component" value="Unassembled WGS sequence"/>
</dbReference>
<dbReference type="EMBL" id="WIOL01000001">
    <property type="protein sequence ID" value="MQT15756.1"/>
    <property type="molecule type" value="Genomic_DNA"/>
</dbReference>
<accession>A0A7C9GMW8</accession>
<dbReference type="InterPro" id="IPR009057">
    <property type="entry name" value="Homeodomain-like_sf"/>
</dbReference>
<keyword evidence="1" id="KW-0805">Transcription regulation</keyword>
<proteinExistence type="predicted"/>
<dbReference type="InterPro" id="IPR018060">
    <property type="entry name" value="HTH_AraC"/>
</dbReference>
<dbReference type="PANTHER" id="PTHR46796">
    <property type="entry name" value="HTH-TYPE TRANSCRIPTIONAL ACTIVATOR RHAS-RELATED"/>
    <property type="match status" value="1"/>
</dbReference>
<sequence length="177" mass="18983">MSPPEITMASRAVAFDMRSAHPASLVAGAAAALDDDIDAVRDCLARLSELLATVAAPAPVPQCRSGGLAPWQLRSIDRHVAANLKRAISVAELAALVRVSPGHLCRAFKASTGDTPHGYVTRRRIRHVQSLMLTTDWSLATIAGAAGLADQAHLSRLFRRHVGTAPLSWRRTWQQPA</sequence>
<evidence type="ECO:0000256" key="1">
    <source>
        <dbReference type="ARBA" id="ARBA00023015"/>
    </source>
</evidence>
<reference evidence="5 6" key="1">
    <citation type="submission" date="2019-09" db="EMBL/GenBank/DDBJ databases">
        <title>Polymorphobacter sp. isolated from a lake in China.</title>
        <authorList>
            <person name="Liu Z."/>
        </authorList>
    </citation>
    <scope>NUCLEOTIDE SEQUENCE [LARGE SCALE GENOMIC DNA]</scope>
    <source>
        <strain evidence="5 6">D40P</strain>
    </source>
</reference>
<keyword evidence="6" id="KW-1185">Reference proteome</keyword>
<dbReference type="GO" id="GO:0003700">
    <property type="term" value="F:DNA-binding transcription factor activity"/>
    <property type="evidence" value="ECO:0007669"/>
    <property type="project" value="InterPro"/>
</dbReference>
<organism evidence="5 6">
    <name type="scientific">Sandarakinorhabdus fusca</name>
    <dbReference type="NCBI Taxonomy" id="1439888"/>
    <lineage>
        <taxon>Bacteria</taxon>
        <taxon>Pseudomonadati</taxon>
        <taxon>Pseudomonadota</taxon>
        <taxon>Alphaproteobacteria</taxon>
        <taxon>Sphingomonadales</taxon>
        <taxon>Sphingosinicellaceae</taxon>
        <taxon>Sandarakinorhabdus</taxon>
    </lineage>
</organism>
<dbReference type="OrthoDB" id="110167at2"/>
<dbReference type="GO" id="GO:0043565">
    <property type="term" value="F:sequence-specific DNA binding"/>
    <property type="evidence" value="ECO:0007669"/>
    <property type="project" value="InterPro"/>
</dbReference>
<name>A0A7C9GMW8_9SPHN</name>